<sequence>MKLNAQRSLLFSSMTTKPLKSNYTILTVNEGRVAPTRR</sequence>
<keyword evidence="2" id="KW-1185">Reference proteome</keyword>
<accession>A0A0D8XHG7</accession>
<protein>
    <submittedName>
        <fullName evidence="1">Uncharacterized protein</fullName>
    </submittedName>
</protein>
<name>A0A0D8XHG7_DICVI</name>
<dbReference type="Proteomes" id="UP000053766">
    <property type="component" value="Unassembled WGS sequence"/>
</dbReference>
<dbReference type="EMBL" id="KN716503">
    <property type="protein sequence ID" value="KJH44058.1"/>
    <property type="molecule type" value="Genomic_DNA"/>
</dbReference>
<organism evidence="1 2">
    <name type="scientific">Dictyocaulus viviparus</name>
    <name type="common">Bovine lungworm</name>
    <dbReference type="NCBI Taxonomy" id="29172"/>
    <lineage>
        <taxon>Eukaryota</taxon>
        <taxon>Metazoa</taxon>
        <taxon>Ecdysozoa</taxon>
        <taxon>Nematoda</taxon>
        <taxon>Chromadorea</taxon>
        <taxon>Rhabditida</taxon>
        <taxon>Rhabditina</taxon>
        <taxon>Rhabditomorpha</taxon>
        <taxon>Strongyloidea</taxon>
        <taxon>Metastrongylidae</taxon>
        <taxon>Dictyocaulus</taxon>
    </lineage>
</organism>
<evidence type="ECO:0000313" key="1">
    <source>
        <dbReference type="EMBL" id="KJH44058.1"/>
    </source>
</evidence>
<reference evidence="2" key="2">
    <citation type="journal article" date="2016" name="Sci. Rep.">
        <title>Dictyocaulus viviparus genome, variome and transcriptome elucidate lungworm biology and support future intervention.</title>
        <authorList>
            <person name="McNulty S.N."/>
            <person name="Strube C."/>
            <person name="Rosa B.A."/>
            <person name="Martin J.C."/>
            <person name="Tyagi R."/>
            <person name="Choi Y.J."/>
            <person name="Wang Q."/>
            <person name="Hallsworth Pepin K."/>
            <person name="Zhang X."/>
            <person name="Ozersky P."/>
            <person name="Wilson R.K."/>
            <person name="Sternberg P.W."/>
            <person name="Gasser R.B."/>
            <person name="Mitreva M."/>
        </authorList>
    </citation>
    <scope>NUCLEOTIDE SEQUENCE [LARGE SCALE GENOMIC DNA]</scope>
    <source>
        <strain evidence="2">HannoverDv2000</strain>
    </source>
</reference>
<reference evidence="1 2" key="1">
    <citation type="submission" date="2013-11" db="EMBL/GenBank/DDBJ databases">
        <title>Draft genome of the bovine lungworm Dictyocaulus viviparus.</title>
        <authorList>
            <person name="Mitreva M."/>
        </authorList>
    </citation>
    <scope>NUCLEOTIDE SEQUENCE [LARGE SCALE GENOMIC DNA]</scope>
    <source>
        <strain evidence="1 2">HannoverDv2000</strain>
    </source>
</reference>
<dbReference type="AlphaFoldDB" id="A0A0D8XHG7"/>
<proteinExistence type="predicted"/>
<gene>
    <name evidence="1" type="ORF">DICVIV_09924</name>
</gene>
<evidence type="ECO:0000313" key="2">
    <source>
        <dbReference type="Proteomes" id="UP000053766"/>
    </source>
</evidence>